<evidence type="ECO:0000256" key="2">
    <source>
        <dbReference type="SAM" id="SignalP"/>
    </source>
</evidence>
<feature type="compositionally biased region" description="Polar residues" evidence="1">
    <location>
        <begin position="50"/>
        <end position="77"/>
    </location>
</feature>
<feature type="chain" id="PRO_5032546725" description="Secreted protein" evidence="2">
    <location>
        <begin position="24"/>
        <end position="84"/>
    </location>
</feature>
<name>A0A834JPK3_VESPE</name>
<dbReference type="AlphaFoldDB" id="A0A834JPK3"/>
<organism evidence="3 4">
    <name type="scientific">Vespula pensylvanica</name>
    <name type="common">Western yellow jacket</name>
    <name type="synonym">Wasp</name>
    <dbReference type="NCBI Taxonomy" id="30213"/>
    <lineage>
        <taxon>Eukaryota</taxon>
        <taxon>Metazoa</taxon>
        <taxon>Ecdysozoa</taxon>
        <taxon>Arthropoda</taxon>
        <taxon>Hexapoda</taxon>
        <taxon>Insecta</taxon>
        <taxon>Pterygota</taxon>
        <taxon>Neoptera</taxon>
        <taxon>Endopterygota</taxon>
        <taxon>Hymenoptera</taxon>
        <taxon>Apocrita</taxon>
        <taxon>Aculeata</taxon>
        <taxon>Vespoidea</taxon>
        <taxon>Vespidae</taxon>
        <taxon>Vespinae</taxon>
        <taxon>Vespula</taxon>
    </lineage>
</organism>
<sequence length="84" mass="8776">MVLRKYWTTLEGVILTTSVAAAAAAAAAAPAEEELHLLTTTAEILDNISHANAPSSSSPLDVSGDQLTLPNRTSQKAISIYPPM</sequence>
<keyword evidence="4" id="KW-1185">Reference proteome</keyword>
<dbReference type="EMBL" id="JACSDY010000023">
    <property type="protein sequence ID" value="KAF7390569.1"/>
    <property type="molecule type" value="Genomic_DNA"/>
</dbReference>
<comment type="caution">
    <text evidence="3">The sequence shown here is derived from an EMBL/GenBank/DDBJ whole genome shotgun (WGS) entry which is preliminary data.</text>
</comment>
<feature type="signal peptide" evidence="2">
    <location>
        <begin position="1"/>
        <end position="23"/>
    </location>
</feature>
<dbReference type="Proteomes" id="UP000600918">
    <property type="component" value="Unassembled WGS sequence"/>
</dbReference>
<evidence type="ECO:0008006" key="5">
    <source>
        <dbReference type="Google" id="ProtNLM"/>
    </source>
</evidence>
<protein>
    <recommendedName>
        <fullName evidence="5">Secreted protein</fullName>
    </recommendedName>
</protein>
<keyword evidence="2" id="KW-0732">Signal</keyword>
<proteinExistence type="predicted"/>
<evidence type="ECO:0000256" key="1">
    <source>
        <dbReference type="SAM" id="MobiDB-lite"/>
    </source>
</evidence>
<reference evidence="3" key="1">
    <citation type="journal article" date="2020" name="G3 (Bethesda)">
        <title>High-Quality Assemblies for Three Invasive Social Wasps from the &lt;i&gt;Vespula&lt;/i&gt; Genus.</title>
        <authorList>
            <person name="Harrop T.W.R."/>
            <person name="Guhlin J."/>
            <person name="McLaughlin G.M."/>
            <person name="Permina E."/>
            <person name="Stockwell P."/>
            <person name="Gilligan J."/>
            <person name="Le Lec M.F."/>
            <person name="Gruber M.A.M."/>
            <person name="Quinn O."/>
            <person name="Lovegrove M."/>
            <person name="Duncan E.J."/>
            <person name="Remnant E.J."/>
            <person name="Van Eeckhoven J."/>
            <person name="Graham B."/>
            <person name="Knapp R.A."/>
            <person name="Langford K.W."/>
            <person name="Kronenberg Z."/>
            <person name="Press M.O."/>
            <person name="Eacker S.M."/>
            <person name="Wilson-Rankin E.E."/>
            <person name="Purcell J."/>
            <person name="Lester P.J."/>
            <person name="Dearden P.K."/>
        </authorList>
    </citation>
    <scope>NUCLEOTIDE SEQUENCE</scope>
    <source>
        <strain evidence="3">Volc-1</strain>
    </source>
</reference>
<accession>A0A834JPK3</accession>
<gene>
    <name evidence="3" type="ORF">H0235_017731</name>
</gene>
<evidence type="ECO:0000313" key="4">
    <source>
        <dbReference type="Proteomes" id="UP000600918"/>
    </source>
</evidence>
<feature type="region of interest" description="Disordered" evidence="1">
    <location>
        <begin position="50"/>
        <end position="84"/>
    </location>
</feature>
<evidence type="ECO:0000313" key="3">
    <source>
        <dbReference type="EMBL" id="KAF7390569.1"/>
    </source>
</evidence>